<organism evidence="2 3">
    <name type="scientific">Anaerobacillus arseniciselenatis</name>
    <dbReference type="NCBI Taxonomy" id="85682"/>
    <lineage>
        <taxon>Bacteria</taxon>
        <taxon>Bacillati</taxon>
        <taxon>Bacillota</taxon>
        <taxon>Bacilli</taxon>
        <taxon>Bacillales</taxon>
        <taxon>Bacillaceae</taxon>
        <taxon>Anaerobacillus</taxon>
    </lineage>
</organism>
<keyword evidence="1" id="KW-0175">Coiled coil</keyword>
<accession>A0A1S2LQB0</accession>
<dbReference type="Proteomes" id="UP000180098">
    <property type="component" value="Unassembled WGS sequence"/>
</dbReference>
<dbReference type="EMBL" id="MLQQ01000006">
    <property type="protein sequence ID" value="OIJ14514.1"/>
    <property type="molecule type" value="Genomic_DNA"/>
</dbReference>
<protein>
    <submittedName>
        <fullName evidence="2">Uncharacterized protein</fullName>
    </submittedName>
</protein>
<dbReference type="AlphaFoldDB" id="A0A1S2LQB0"/>
<dbReference type="RefSeq" id="WP_071312554.1">
    <property type="nucleotide sequence ID" value="NZ_MLQQ01000006.1"/>
</dbReference>
<evidence type="ECO:0000313" key="3">
    <source>
        <dbReference type="Proteomes" id="UP000180098"/>
    </source>
</evidence>
<reference evidence="2 3" key="1">
    <citation type="submission" date="2016-10" db="EMBL/GenBank/DDBJ databases">
        <title>Draft genome sequences of four alkaliphilic bacteria belonging to the Anaerobacillus genus.</title>
        <authorList>
            <person name="Bassil N.M."/>
            <person name="Lloyd J.R."/>
        </authorList>
    </citation>
    <scope>NUCLEOTIDE SEQUENCE [LARGE SCALE GENOMIC DNA]</scope>
    <source>
        <strain evidence="2 3">DSM 15340</strain>
    </source>
</reference>
<proteinExistence type="predicted"/>
<comment type="caution">
    <text evidence="2">The sequence shown here is derived from an EMBL/GenBank/DDBJ whole genome shotgun (WGS) entry which is preliminary data.</text>
</comment>
<name>A0A1S2LQB0_9BACI</name>
<keyword evidence="3" id="KW-1185">Reference proteome</keyword>
<evidence type="ECO:0000313" key="2">
    <source>
        <dbReference type="EMBL" id="OIJ14514.1"/>
    </source>
</evidence>
<sequence length="146" mass="16643">MEERLEATVQEILKLLGGQSDTKVRSLLESLLEGSRNANLVNLDLGNQLDVKSLLNINTETILPHTIDLDTLRELLQQIEEKIEALIEKIVCLLKQHQKKRRVGKGLGKRDSLERKRLLTAILDLIQLINHKNLIEKLETIVKKGK</sequence>
<feature type="coiled-coil region" evidence="1">
    <location>
        <begin position="69"/>
        <end position="96"/>
    </location>
</feature>
<gene>
    <name evidence="2" type="ORF">BKP35_06445</name>
</gene>
<evidence type="ECO:0000256" key="1">
    <source>
        <dbReference type="SAM" id="Coils"/>
    </source>
</evidence>